<accession>A0A087SS59</accession>
<evidence type="ECO:0000313" key="1">
    <source>
        <dbReference type="EMBL" id="KFM28563.1"/>
    </source>
</evidence>
<dbReference type="EMBL" id="KL662173">
    <property type="protein sequence ID" value="KFM28563.1"/>
    <property type="molecule type" value="Genomic_DNA"/>
</dbReference>
<protein>
    <submittedName>
        <fullName evidence="1">Uncharacterized protein</fullName>
    </submittedName>
</protein>
<dbReference type="RefSeq" id="XP_011401597.1">
    <property type="nucleotide sequence ID" value="XM_011403295.1"/>
</dbReference>
<reference evidence="1 2" key="1">
    <citation type="journal article" date="2014" name="BMC Genomics">
        <title>Oil accumulation mechanisms of the oleaginous microalga Chlorella protothecoides revealed through its genome, transcriptomes, and proteomes.</title>
        <authorList>
            <person name="Gao C."/>
            <person name="Wang Y."/>
            <person name="Shen Y."/>
            <person name="Yan D."/>
            <person name="He X."/>
            <person name="Dai J."/>
            <person name="Wu Q."/>
        </authorList>
    </citation>
    <scope>NUCLEOTIDE SEQUENCE [LARGE SCALE GENOMIC DNA]</scope>
    <source>
        <strain evidence="1 2">0710</strain>
    </source>
</reference>
<dbReference type="AlphaFoldDB" id="A0A087SS59"/>
<gene>
    <name evidence="1" type="ORF">F751_0304</name>
</gene>
<dbReference type="Proteomes" id="UP000028924">
    <property type="component" value="Unassembled WGS sequence"/>
</dbReference>
<proteinExistence type="predicted"/>
<organism evidence="1 2">
    <name type="scientific">Auxenochlorella protothecoides</name>
    <name type="common">Green microalga</name>
    <name type="synonym">Chlorella protothecoides</name>
    <dbReference type="NCBI Taxonomy" id="3075"/>
    <lineage>
        <taxon>Eukaryota</taxon>
        <taxon>Viridiplantae</taxon>
        <taxon>Chlorophyta</taxon>
        <taxon>core chlorophytes</taxon>
        <taxon>Trebouxiophyceae</taxon>
        <taxon>Chlorellales</taxon>
        <taxon>Chlorellaceae</taxon>
        <taxon>Auxenochlorella</taxon>
    </lineage>
</organism>
<evidence type="ECO:0000313" key="2">
    <source>
        <dbReference type="Proteomes" id="UP000028924"/>
    </source>
</evidence>
<dbReference type="KEGG" id="apro:F751_0304"/>
<keyword evidence="2" id="KW-1185">Reference proteome</keyword>
<name>A0A087SS59_AUXPR</name>
<dbReference type="GeneID" id="23611695"/>
<sequence length="61" mass="6782">METKSLPQALPAPLVWPLALDSRPSCSPMPLPPRTWRVLLTLQQEGLCTSEDPMQARHMAS</sequence>